<dbReference type="InterPro" id="IPR011527">
    <property type="entry name" value="ABC1_TM_dom"/>
</dbReference>
<dbReference type="InterPro" id="IPR003439">
    <property type="entry name" value="ABC_transporter-like_ATP-bd"/>
</dbReference>
<dbReference type="Pfam" id="PF00664">
    <property type="entry name" value="ABC_membrane"/>
    <property type="match status" value="1"/>
</dbReference>
<dbReference type="STRING" id="1331007.AALB_3137"/>
<evidence type="ECO:0000259" key="8">
    <source>
        <dbReference type="PROSITE" id="PS50893"/>
    </source>
</evidence>
<dbReference type="OrthoDB" id="9806127at2"/>
<dbReference type="InterPro" id="IPR036640">
    <property type="entry name" value="ABC1_TM_sf"/>
</dbReference>
<evidence type="ECO:0000259" key="9">
    <source>
        <dbReference type="PROSITE" id="PS50929"/>
    </source>
</evidence>
<feature type="transmembrane region" description="Helical" evidence="7">
    <location>
        <begin position="355"/>
        <end position="381"/>
    </location>
</feature>
<keyword evidence="4 10" id="KW-0067">ATP-binding</keyword>
<keyword evidence="3" id="KW-0547">Nucleotide-binding</keyword>
<feature type="transmembrane region" description="Helical" evidence="7">
    <location>
        <begin position="174"/>
        <end position="194"/>
    </location>
</feature>
<dbReference type="PANTHER" id="PTHR43394">
    <property type="entry name" value="ATP-DEPENDENT PERMEASE MDL1, MITOCHONDRIAL"/>
    <property type="match status" value="1"/>
</dbReference>
<feature type="domain" description="ABC transporter" evidence="8">
    <location>
        <begin position="450"/>
        <end position="683"/>
    </location>
</feature>
<keyword evidence="11" id="KW-1185">Reference proteome</keyword>
<evidence type="ECO:0000256" key="1">
    <source>
        <dbReference type="ARBA" id="ARBA00004651"/>
    </source>
</evidence>
<keyword evidence="2 7" id="KW-0812">Transmembrane</keyword>
<dbReference type="AlphaFoldDB" id="R9PNT5"/>
<dbReference type="SMART" id="SM00382">
    <property type="entry name" value="AAA"/>
    <property type="match status" value="1"/>
</dbReference>
<dbReference type="InterPro" id="IPR039421">
    <property type="entry name" value="Type_1_exporter"/>
</dbReference>
<evidence type="ECO:0000313" key="11">
    <source>
        <dbReference type="Proteomes" id="UP000014461"/>
    </source>
</evidence>
<evidence type="ECO:0000256" key="3">
    <source>
        <dbReference type="ARBA" id="ARBA00022741"/>
    </source>
</evidence>
<dbReference type="SUPFAM" id="SSF90123">
    <property type="entry name" value="ABC transporter transmembrane region"/>
    <property type="match status" value="1"/>
</dbReference>
<dbReference type="SUPFAM" id="SSF52540">
    <property type="entry name" value="P-loop containing nucleoside triphosphate hydrolases"/>
    <property type="match status" value="1"/>
</dbReference>
<dbReference type="Proteomes" id="UP000014461">
    <property type="component" value="Unassembled WGS sequence"/>
</dbReference>
<protein>
    <submittedName>
        <fullName evidence="10">ATP-binding/permease protein</fullName>
    </submittedName>
</protein>
<dbReference type="GO" id="GO:0015421">
    <property type="term" value="F:ABC-type oligopeptide transporter activity"/>
    <property type="evidence" value="ECO:0007669"/>
    <property type="project" value="TreeGrafter"/>
</dbReference>
<dbReference type="EMBL" id="BARX01000022">
    <property type="protein sequence ID" value="GAD03057.1"/>
    <property type="molecule type" value="Genomic_DNA"/>
</dbReference>
<name>R9PNT5_AGAAL</name>
<reference evidence="10" key="1">
    <citation type="journal article" date="2013" name="Genome Announc.">
        <title>Draft Genome Sequence of Agarivorans albus Strain MKT 106T, an Agarolytic Marine Bacterium.</title>
        <authorList>
            <person name="Yasuike M."/>
            <person name="Nakamura Y."/>
            <person name="Kai W."/>
            <person name="Fujiwara A."/>
            <person name="Fukui Y."/>
            <person name="Satomi M."/>
            <person name="Sano M."/>
        </authorList>
    </citation>
    <scope>NUCLEOTIDE SEQUENCE [LARGE SCALE GENOMIC DNA]</scope>
</reference>
<dbReference type="PANTHER" id="PTHR43394:SF1">
    <property type="entry name" value="ATP-BINDING CASSETTE SUB-FAMILY B MEMBER 10, MITOCHONDRIAL"/>
    <property type="match status" value="1"/>
</dbReference>
<dbReference type="InterPro" id="IPR027417">
    <property type="entry name" value="P-loop_NTPase"/>
</dbReference>
<dbReference type="Gene3D" id="1.20.1560.10">
    <property type="entry name" value="ABC transporter type 1, transmembrane domain"/>
    <property type="match status" value="1"/>
</dbReference>
<organism evidence="10 11">
    <name type="scientific">Agarivorans albus MKT 106</name>
    <dbReference type="NCBI Taxonomy" id="1331007"/>
    <lineage>
        <taxon>Bacteria</taxon>
        <taxon>Pseudomonadati</taxon>
        <taxon>Pseudomonadota</taxon>
        <taxon>Gammaproteobacteria</taxon>
        <taxon>Alteromonadales</taxon>
        <taxon>Alteromonadaceae</taxon>
        <taxon>Agarivorans</taxon>
    </lineage>
</organism>
<feature type="transmembrane region" description="Helical" evidence="7">
    <location>
        <begin position="140"/>
        <end position="162"/>
    </location>
</feature>
<feature type="domain" description="ABC transmembrane type-1" evidence="9">
    <location>
        <begin position="143"/>
        <end position="416"/>
    </location>
</feature>
<gene>
    <name evidence="10" type="ORF">AALB_3137</name>
</gene>
<accession>R9PNT5</accession>
<dbReference type="CDD" id="cd03228">
    <property type="entry name" value="ABCC_MRP_Like"/>
    <property type="match status" value="1"/>
</dbReference>
<evidence type="ECO:0000256" key="6">
    <source>
        <dbReference type="ARBA" id="ARBA00023136"/>
    </source>
</evidence>
<dbReference type="InterPro" id="IPR003593">
    <property type="entry name" value="AAA+_ATPase"/>
</dbReference>
<dbReference type="Gene3D" id="3.40.50.300">
    <property type="entry name" value="P-loop containing nucleotide triphosphate hydrolases"/>
    <property type="match status" value="1"/>
</dbReference>
<evidence type="ECO:0000256" key="7">
    <source>
        <dbReference type="SAM" id="Phobius"/>
    </source>
</evidence>
<proteinExistence type="predicted"/>
<dbReference type="RefSeq" id="WP_016402824.1">
    <property type="nucleotide sequence ID" value="NZ_BARX01000022.1"/>
</dbReference>
<evidence type="ECO:0000256" key="5">
    <source>
        <dbReference type="ARBA" id="ARBA00022989"/>
    </source>
</evidence>
<dbReference type="GO" id="GO:0005524">
    <property type="term" value="F:ATP binding"/>
    <property type="evidence" value="ECO:0007669"/>
    <property type="project" value="UniProtKB-KW"/>
</dbReference>
<dbReference type="Pfam" id="PF00005">
    <property type="entry name" value="ABC_tran"/>
    <property type="match status" value="1"/>
</dbReference>
<comment type="subcellular location">
    <subcellularLocation>
        <location evidence="1">Cell membrane</location>
        <topology evidence="1">Multi-pass membrane protein</topology>
    </subcellularLocation>
</comment>
<keyword evidence="6 7" id="KW-0472">Membrane</keyword>
<dbReference type="PROSITE" id="PS50893">
    <property type="entry name" value="ABC_TRANSPORTER_2"/>
    <property type="match status" value="1"/>
</dbReference>
<dbReference type="PROSITE" id="PS50929">
    <property type="entry name" value="ABC_TM1F"/>
    <property type="match status" value="1"/>
</dbReference>
<feature type="transmembrane region" description="Helical" evidence="7">
    <location>
        <begin position="263"/>
        <end position="290"/>
    </location>
</feature>
<evidence type="ECO:0000256" key="4">
    <source>
        <dbReference type="ARBA" id="ARBA00022840"/>
    </source>
</evidence>
<comment type="caution">
    <text evidence="10">The sequence shown here is derived from an EMBL/GenBank/DDBJ whole genome shotgun (WGS) entry which is preliminary data.</text>
</comment>
<dbReference type="GO" id="GO:0016887">
    <property type="term" value="F:ATP hydrolysis activity"/>
    <property type="evidence" value="ECO:0007669"/>
    <property type="project" value="InterPro"/>
</dbReference>
<evidence type="ECO:0000256" key="2">
    <source>
        <dbReference type="ARBA" id="ARBA00022692"/>
    </source>
</evidence>
<sequence>MEQQNPDLKPTLISLLQQLGLYSQATNIEQDQRIDSLDVMGFVGLLKKHHIAYSVHRHLPSLVSQAAHPFVLISDHHAPKLLRRHGEQLEQFEQQWQACDPATIGEDAHLIMIERLPQQGSSAKAFAEQVSKRSKWYRPVFWLSLLSSLTGLAVPLFTMAVYDRVIGGQTPEVLPSIALGAALALSILVASRLIRARVMSSASNRMARDLSELTFHRLLNMPLMVLSRVGIANHVARMRNAEKVRTVLSGPAAGGLIDLPFTFIALATITLLSGWLVLVPLLMLLVFYLLMRLMRSYIQSASPKVSGEYQNALNELAKNLTQLKAAGQVDAWTTKFARLCRENSRQNFRYAARNGLMAAVAHALSLSTALVTVFCGIFLVLNQSISAGALIACVMLIWRITGPAQLAFSSTQKFTLLKGAAEQFDRFMQVKTENSELRLDVPDMSCAPSVSFQHLTLRYGAEMEPALSAVNAEIDAGEIVAVIGPNGCGKTSLLLSALGVIEPQAGYVAINNKNIRQYDPELLRSWAAYCPAEPDLFPGTLAENLRVANPDASDEQLIDALLAAGGQALFSALNEQLDAPIAGDDSAMLSAVEGGYISLARALLKGAQYLLLDEPLANRNPDAKRQFIRTLESLRGKATIIFTSHDQELIQLADKVIILDKGTAAYVGPIPSQQPQTNSDTEQ</sequence>
<dbReference type="GO" id="GO:0005886">
    <property type="term" value="C:plasma membrane"/>
    <property type="evidence" value="ECO:0007669"/>
    <property type="project" value="UniProtKB-SubCell"/>
</dbReference>
<evidence type="ECO:0000313" key="10">
    <source>
        <dbReference type="EMBL" id="GAD03057.1"/>
    </source>
</evidence>
<keyword evidence="5 7" id="KW-1133">Transmembrane helix</keyword>